<evidence type="ECO:0000313" key="3">
    <source>
        <dbReference type="Proteomes" id="UP000316628"/>
    </source>
</evidence>
<name>A0A543JIT6_9PSEU</name>
<keyword evidence="1" id="KW-0472">Membrane</keyword>
<sequence>MRAVTAFGTLGVVQRLALVVRRIDRGRGRYRWLLVVPAVLVLVLTARVVSTDPVGYGVPFWPFANGSDRVEYRVMGEVTSIARTLPRLDAVPSAVAAEGVEVLEARVGVEAVVMRVRVHVPDGTRCRVVSVLVDGVRVNSRRVDC</sequence>
<keyword evidence="1" id="KW-1133">Transmembrane helix</keyword>
<comment type="caution">
    <text evidence="2">The sequence shown here is derived from an EMBL/GenBank/DDBJ whole genome shotgun (WGS) entry which is preliminary data.</text>
</comment>
<dbReference type="OrthoDB" id="3692330at2"/>
<dbReference type="Proteomes" id="UP000316628">
    <property type="component" value="Unassembled WGS sequence"/>
</dbReference>
<reference evidence="2 3" key="1">
    <citation type="submission" date="2019-06" db="EMBL/GenBank/DDBJ databases">
        <title>Sequencing the genomes of 1000 actinobacteria strains.</title>
        <authorList>
            <person name="Klenk H.-P."/>
        </authorList>
    </citation>
    <scope>NUCLEOTIDE SEQUENCE [LARGE SCALE GENOMIC DNA]</scope>
    <source>
        <strain evidence="2 3">DSM 45456</strain>
    </source>
</reference>
<keyword evidence="1" id="KW-0812">Transmembrane</keyword>
<feature type="transmembrane region" description="Helical" evidence="1">
    <location>
        <begin position="30"/>
        <end position="49"/>
    </location>
</feature>
<keyword evidence="3" id="KW-1185">Reference proteome</keyword>
<protein>
    <submittedName>
        <fullName evidence="2">Uncharacterized protein</fullName>
    </submittedName>
</protein>
<proteinExistence type="predicted"/>
<dbReference type="AlphaFoldDB" id="A0A543JIT6"/>
<gene>
    <name evidence="2" type="ORF">FHX81_5153</name>
</gene>
<dbReference type="EMBL" id="VFPP01000001">
    <property type="protein sequence ID" value="TQM82743.1"/>
    <property type="molecule type" value="Genomic_DNA"/>
</dbReference>
<accession>A0A543JIT6</accession>
<evidence type="ECO:0000313" key="2">
    <source>
        <dbReference type="EMBL" id="TQM82743.1"/>
    </source>
</evidence>
<organism evidence="2 3">
    <name type="scientific">Saccharothrix saharensis</name>
    <dbReference type="NCBI Taxonomy" id="571190"/>
    <lineage>
        <taxon>Bacteria</taxon>
        <taxon>Bacillati</taxon>
        <taxon>Actinomycetota</taxon>
        <taxon>Actinomycetes</taxon>
        <taxon>Pseudonocardiales</taxon>
        <taxon>Pseudonocardiaceae</taxon>
        <taxon>Saccharothrix</taxon>
    </lineage>
</organism>
<evidence type="ECO:0000256" key="1">
    <source>
        <dbReference type="SAM" id="Phobius"/>
    </source>
</evidence>